<evidence type="ECO:0000256" key="5">
    <source>
        <dbReference type="ARBA" id="ARBA00022519"/>
    </source>
</evidence>
<evidence type="ECO:0000256" key="1">
    <source>
        <dbReference type="ARBA" id="ARBA00004429"/>
    </source>
</evidence>
<comment type="subcellular location">
    <subcellularLocation>
        <location evidence="1">Cell inner membrane</location>
        <topology evidence="1">Multi-pass membrane protein</topology>
    </subcellularLocation>
</comment>
<evidence type="ECO:0000256" key="10">
    <source>
        <dbReference type="ARBA" id="ARBA00029447"/>
    </source>
</evidence>
<dbReference type="FunFam" id="1.10.287.950:FF:000001">
    <property type="entry name" value="Methyl-accepting chemotaxis sensory transducer"/>
    <property type="match status" value="1"/>
</dbReference>
<dbReference type="InterPro" id="IPR051310">
    <property type="entry name" value="MCP_chemotaxis"/>
</dbReference>
<keyword evidence="9 11" id="KW-0807">Transducer</keyword>
<dbReference type="InterPro" id="IPR003122">
    <property type="entry name" value="Tar_rcpt_lig-bd"/>
</dbReference>
<dbReference type="InterPro" id="IPR004089">
    <property type="entry name" value="MCPsignal_dom"/>
</dbReference>
<evidence type="ECO:0000256" key="2">
    <source>
        <dbReference type="ARBA" id="ARBA00022475"/>
    </source>
</evidence>
<dbReference type="RefSeq" id="WP_175102613.1">
    <property type="nucleotide sequence ID" value="NZ_CADIKM010000001.1"/>
</dbReference>
<name>A0A6S7ARX8_9BURK</name>
<dbReference type="GO" id="GO:0004888">
    <property type="term" value="F:transmembrane signaling receptor activity"/>
    <property type="evidence" value="ECO:0007669"/>
    <property type="project" value="InterPro"/>
</dbReference>
<dbReference type="GO" id="GO:0006935">
    <property type="term" value="P:chemotaxis"/>
    <property type="evidence" value="ECO:0007669"/>
    <property type="project" value="UniProtKB-KW"/>
</dbReference>
<dbReference type="AlphaFoldDB" id="A0A6S7ARX8"/>
<feature type="domain" description="HAMP" evidence="14">
    <location>
        <begin position="212"/>
        <end position="264"/>
    </location>
</feature>
<dbReference type="Proteomes" id="UP000494115">
    <property type="component" value="Unassembled WGS sequence"/>
</dbReference>
<evidence type="ECO:0000256" key="3">
    <source>
        <dbReference type="ARBA" id="ARBA00022481"/>
    </source>
</evidence>
<evidence type="ECO:0000256" key="11">
    <source>
        <dbReference type="PROSITE-ProRule" id="PRU00284"/>
    </source>
</evidence>
<evidence type="ECO:0000259" key="13">
    <source>
        <dbReference type="PROSITE" id="PS50111"/>
    </source>
</evidence>
<evidence type="ECO:0000313" key="15">
    <source>
        <dbReference type="EMBL" id="CAB3775846.1"/>
    </source>
</evidence>
<dbReference type="SUPFAM" id="SSF58104">
    <property type="entry name" value="Methyl-accepting chemotaxis protein (MCP) signaling domain"/>
    <property type="match status" value="1"/>
</dbReference>
<keyword evidence="16" id="KW-1185">Reference proteome</keyword>
<evidence type="ECO:0000259" key="14">
    <source>
        <dbReference type="PROSITE" id="PS50885"/>
    </source>
</evidence>
<dbReference type="GO" id="GO:0005886">
    <property type="term" value="C:plasma membrane"/>
    <property type="evidence" value="ECO:0007669"/>
    <property type="project" value="UniProtKB-SubCell"/>
</dbReference>
<evidence type="ECO:0000256" key="12">
    <source>
        <dbReference type="SAM" id="Phobius"/>
    </source>
</evidence>
<comment type="similarity">
    <text evidence="10">Belongs to the methyl-accepting chemotaxis (MCP) protein family.</text>
</comment>
<evidence type="ECO:0008006" key="17">
    <source>
        <dbReference type="Google" id="ProtNLM"/>
    </source>
</evidence>
<evidence type="ECO:0000256" key="8">
    <source>
        <dbReference type="ARBA" id="ARBA00023136"/>
    </source>
</evidence>
<keyword evidence="6 12" id="KW-0812">Transmembrane</keyword>
<dbReference type="PANTHER" id="PTHR43531">
    <property type="entry name" value="PROTEIN ICFG"/>
    <property type="match status" value="1"/>
</dbReference>
<gene>
    <name evidence="15" type="ORF">LMG28138_00028</name>
</gene>
<evidence type="ECO:0000256" key="6">
    <source>
        <dbReference type="ARBA" id="ARBA00022692"/>
    </source>
</evidence>
<accession>A0A6S7ARX8</accession>
<dbReference type="Pfam" id="PF02203">
    <property type="entry name" value="TarH"/>
    <property type="match status" value="1"/>
</dbReference>
<dbReference type="PRINTS" id="PR00260">
    <property type="entry name" value="CHEMTRNSDUCR"/>
</dbReference>
<keyword evidence="4" id="KW-0145">Chemotaxis</keyword>
<dbReference type="Gene3D" id="1.10.287.950">
    <property type="entry name" value="Methyl-accepting chemotaxis protein"/>
    <property type="match status" value="1"/>
</dbReference>
<reference evidence="15 16" key="1">
    <citation type="submission" date="2020-04" db="EMBL/GenBank/DDBJ databases">
        <authorList>
            <person name="De Canck E."/>
        </authorList>
    </citation>
    <scope>NUCLEOTIDE SEQUENCE [LARGE SCALE GENOMIC DNA]</scope>
    <source>
        <strain evidence="15 16">LMG 28138</strain>
    </source>
</reference>
<dbReference type="PANTHER" id="PTHR43531:SF14">
    <property type="entry name" value="METHYL-ACCEPTING CHEMOTAXIS PROTEIN I-RELATED"/>
    <property type="match status" value="1"/>
</dbReference>
<keyword evidence="5" id="KW-0997">Cell inner membrane</keyword>
<feature type="transmembrane region" description="Helical" evidence="12">
    <location>
        <begin position="12"/>
        <end position="35"/>
    </location>
</feature>
<feature type="transmembrane region" description="Helical" evidence="12">
    <location>
        <begin position="185"/>
        <end position="207"/>
    </location>
</feature>
<protein>
    <recommendedName>
        <fullName evidence="17">Methyl-accepting chemotaxis protein I</fullName>
    </recommendedName>
</protein>
<dbReference type="CDD" id="cd06225">
    <property type="entry name" value="HAMP"/>
    <property type="match status" value="1"/>
</dbReference>
<organism evidence="15 16">
    <name type="scientific">Pararobbsia alpina</name>
    <dbReference type="NCBI Taxonomy" id="621374"/>
    <lineage>
        <taxon>Bacteria</taxon>
        <taxon>Pseudomonadati</taxon>
        <taxon>Pseudomonadota</taxon>
        <taxon>Betaproteobacteria</taxon>
        <taxon>Burkholderiales</taxon>
        <taxon>Burkholderiaceae</taxon>
        <taxon>Pararobbsia</taxon>
    </lineage>
</organism>
<dbReference type="EMBL" id="CADIKM010000001">
    <property type="protein sequence ID" value="CAB3775846.1"/>
    <property type="molecule type" value="Genomic_DNA"/>
</dbReference>
<evidence type="ECO:0000256" key="7">
    <source>
        <dbReference type="ARBA" id="ARBA00022989"/>
    </source>
</evidence>
<dbReference type="PROSITE" id="PS50885">
    <property type="entry name" value="HAMP"/>
    <property type="match status" value="1"/>
</dbReference>
<feature type="domain" description="Methyl-accepting transducer" evidence="13">
    <location>
        <begin position="269"/>
        <end position="498"/>
    </location>
</feature>
<evidence type="ECO:0000256" key="9">
    <source>
        <dbReference type="ARBA" id="ARBA00023224"/>
    </source>
</evidence>
<evidence type="ECO:0000256" key="4">
    <source>
        <dbReference type="ARBA" id="ARBA00022500"/>
    </source>
</evidence>
<dbReference type="GO" id="GO:0007165">
    <property type="term" value="P:signal transduction"/>
    <property type="evidence" value="ECO:0007669"/>
    <property type="project" value="UniProtKB-KW"/>
</dbReference>
<evidence type="ECO:0000313" key="16">
    <source>
        <dbReference type="Proteomes" id="UP000494115"/>
    </source>
</evidence>
<dbReference type="SMART" id="SM00283">
    <property type="entry name" value="MA"/>
    <property type="match status" value="1"/>
</dbReference>
<dbReference type="Pfam" id="PF00672">
    <property type="entry name" value="HAMP"/>
    <property type="match status" value="1"/>
</dbReference>
<dbReference type="SMART" id="SM00304">
    <property type="entry name" value="HAMP"/>
    <property type="match status" value="1"/>
</dbReference>
<dbReference type="PROSITE" id="PS50111">
    <property type="entry name" value="CHEMOTAXIS_TRANSDUC_2"/>
    <property type="match status" value="1"/>
</dbReference>
<keyword evidence="8 12" id="KW-0472">Membrane</keyword>
<sequence>MFRNITIRARLALAMGFLSVLLIIGAALGVIGIALSNADQQQLYTNQLVSATALGKVDFFIARGRLVLDRIAAQPDRPDIANLEKHAREQFDIADKAWRTYRALPAGAKEKQLSEEVEAKRAVVMSGPVAQVFAAIHRHDTTVLGDLISNKMTVPFNEVSDRTAALEALQATQASALYEAAQTRFHFILGAAAVGLLIGLLMAAYTWNALRKSISGPLDEALSHFNAISDGDLSRHIEVRSRDEMGRLMEGLRTMQAKLTGTMESVRDGAQSIATATAEISAGNTNLSQRTEEQAASLEETASSMEELTSTVRQNADNAKQASELARNAFGVAHEGSEVVSEVVTTMHQINASSKQIADIISVIEGIAFQTNILALNAAVESARAGEQGRGFAVVAGEVRTLAQRSASAAKEIKALISESVTRVGNGTQLVERAGVTMTQINQAVQRVTDIMVEIAAASEQQSDGIEQVNKAVTQMDEVTQQNAALVEQAAAAAASLQEQAVRMSDVVGVFRLAV</sequence>
<dbReference type="Pfam" id="PF00015">
    <property type="entry name" value="MCPsignal"/>
    <property type="match status" value="1"/>
</dbReference>
<dbReference type="InterPro" id="IPR003660">
    <property type="entry name" value="HAMP_dom"/>
</dbReference>
<dbReference type="InterPro" id="IPR004090">
    <property type="entry name" value="Chemotax_Me-accpt_rcpt"/>
</dbReference>
<keyword evidence="7 12" id="KW-1133">Transmembrane helix</keyword>
<dbReference type="CDD" id="cd11386">
    <property type="entry name" value="MCP_signal"/>
    <property type="match status" value="1"/>
</dbReference>
<proteinExistence type="inferred from homology"/>
<keyword evidence="2" id="KW-1003">Cell membrane</keyword>
<keyword evidence="3" id="KW-0488">Methylation</keyword>